<comment type="caution">
    <text evidence="1">The sequence shown here is derived from an EMBL/GenBank/DDBJ whole genome shotgun (WGS) entry which is preliminary data.</text>
</comment>
<gene>
    <name evidence="1" type="ORF">HD842_004423</name>
</gene>
<keyword evidence="2" id="KW-1185">Reference proteome</keyword>
<reference evidence="1 2" key="1">
    <citation type="submission" date="2020-08" db="EMBL/GenBank/DDBJ databases">
        <title>The Agave Microbiome: Exploring the role of microbial communities in plant adaptations to desert environments.</title>
        <authorList>
            <person name="Partida-Martinez L.P."/>
        </authorList>
    </citation>
    <scope>NUCLEOTIDE SEQUENCE [LARGE SCALE GENOMIC DNA]</scope>
    <source>
        <strain evidence="1 2">AT3.2</strain>
    </source>
</reference>
<evidence type="ECO:0000313" key="1">
    <source>
        <dbReference type="EMBL" id="MBB6136246.1"/>
    </source>
</evidence>
<sequence>MHPLEYLTIALAVLTVAARVSMYLPRPPKGPFKAM</sequence>
<evidence type="ECO:0000313" key="2">
    <source>
        <dbReference type="Proteomes" id="UP000540787"/>
    </source>
</evidence>
<dbReference type="Proteomes" id="UP000540787">
    <property type="component" value="Unassembled WGS sequence"/>
</dbReference>
<accession>A0A7W9X4C0</accession>
<proteinExistence type="predicted"/>
<organism evidence="1 2">
    <name type="scientific">Massilia aurea</name>
    <dbReference type="NCBI Taxonomy" id="373040"/>
    <lineage>
        <taxon>Bacteria</taxon>
        <taxon>Pseudomonadati</taxon>
        <taxon>Pseudomonadota</taxon>
        <taxon>Betaproteobacteria</taxon>
        <taxon>Burkholderiales</taxon>
        <taxon>Oxalobacteraceae</taxon>
        <taxon>Telluria group</taxon>
        <taxon>Massilia</taxon>
    </lineage>
</organism>
<dbReference type="AlphaFoldDB" id="A0A7W9X4C0"/>
<dbReference type="EMBL" id="JACHBX010000005">
    <property type="protein sequence ID" value="MBB6136246.1"/>
    <property type="molecule type" value="Genomic_DNA"/>
</dbReference>
<protein>
    <submittedName>
        <fullName evidence="1">Uncharacterized protein</fullName>
    </submittedName>
</protein>
<name>A0A7W9X4C0_9BURK</name>